<evidence type="ECO:0000256" key="1">
    <source>
        <dbReference type="SAM" id="MobiDB-lite"/>
    </source>
</evidence>
<keyword evidence="3" id="KW-1185">Reference proteome</keyword>
<name>A0AAV1HPX0_9CHLO</name>
<sequence>MATSNTEQKQPLGRSVDLPSVNTTVPEVLGTGRAGDLPQMAQVVTLRCKEKGQQEKLQLYDIQPDGSGRLDWAAAEKAFDADTVKIEGRGPPGVFPSGEREGLTRDIFHPGSVLQVTVTRKQGTSASGTGMELLEMTSATYSMVKGLVEKDKPESKAFSRASSNDVTAVLGEFDFMILKGEDEEPLQAPPDSIPEMDPFPFWEYGNENAAAEDLAMEHKQHLQTCGVRMGRGGFAVEDLHNQNALLALRVGSRCFKGGLDCAVLPYAVSQACAARNIRVGFEHKQRQEHKDIFAAVQNIQGNKQEGTKGKSLQSNEPQAIIALVAAVHANSLPLDLILTDGEKNILLRFKGKELLQYSGLSRREAYYAVAQRLKDAEDLKVKRGRIPEDLVDQLDPMLTEAHRVLKQKIGEAGTAEGLTSQLLSVLSSEQSLDERLQTTFETILPWARQIESGIPLEIQQMYA</sequence>
<dbReference type="Proteomes" id="UP001314263">
    <property type="component" value="Unassembled WGS sequence"/>
</dbReference>
<accession>A0AAV1HPX0</accession>
<dbReference type="AlphaFoldDB" id="A0AAV1HPX0"/>
<protein>
    <submittedName>
        <fullName evidence="2">Uncharacterized protein</fullName>
    </submittedName>
</protein>
<gene>
    <name evidence="2" type="ORF">CVIRNUC_000073</name>
</gene>
<comment type="caution">
    <text evidence="2">The sequence shown here is derived from an EMBL/GenBank/DDBJ whole genome shotgun (WGS) entry which is preliminary data.</text>
</comment>
<evidence type="ECO:0000313" key="3">
    <source>
        <dbReference type="Proteomes" id="UP001314263"/>
    </source>
</evidence>
<evidence type="ECO:0000313" key="2">
    <source>
        <dbReference type="EMBL" id="CAK0732011.1"/>
    </source>
</evidence>
<feature type="region of interest" description="Disordered" evidence="1">
    <location>
        <begin position="1"/>
        <end position="21"/>
    </location>
</feature>
<proteinExistence type="predicted"/>
<dbReference type="EMBL" id="CAUYUE010000001">
    <property type="protein sequence ID" value="CAK0732011.1"/>
    <property type="molecule type" value="Genomic_DNA"/>
</dbReference>
<reference evidence="2 3" key="1">
    <citation type="submission" date="2023-10" db="EMBL/GenBank/DDBJ databases">
        <authorList>
            <person name="Maclean D."/>
            <person name="Macfadyen A."/>
        </authorList>
    </citation>
    <scope>NUCLEOTIDE SEQUENCE [LARGE SCALE GENOMIC DNA]</scope>
</reference>
<organism evidence="2 3">
    <name type="scientific">Coccomyxa viridis</name>
    <dbReference type="NCBI Taxonomy" id="1274662"/>
    <lineage>
        <taxon>Eukaryota</taxon>
        <taxon>Viridiplantae</taxon>
        <taxon>Chlorophyta</taxon>
        <taxon>core chlorophytes</taxon>
        <taxon>Trebouxiophyceae</taxon>
        <taxon>Trebouxiophyceae incertae sedis</taxon>
        <taxon>Coccomyxaceae</taxon>
        <taxon>Coccomyxa</taxon>
    </lineage>
</organism>